<accession>A0ABU2RAR1</accession>
<dbReference type="EMBL" id="JAVRET010000134">
    <property type="protein sequence ID" value="MDT0413403.1"/>
    <property type="molecule type" value="Genomic_DNA"/>
</dbReference>
<sequence>SSGRFPFGISCFRLYQILADPISSVLSGSRPGLSAFPFPFRRLRLYQIFGDRFTGRPSFRIVRRSAHPVPL</sequence>
<keyword evidence="2" id="KW-1185">Reference proteome</keyword>
<dbReference type="RefSeq" id="WP_311652755.1">
    <property type="nucleotide sequence ID" value="NZ_JAVRET010000134.1"/>
</dbReference>
<dbReference type="Proteomes" id="UP001183610">
    <property type="component" value="Unassembled WGS sequence"/>
</dbReference>
<name>A0ABU2RAR1_9ACTN</name>
<evidence type="ECO:0000313" key="1">
    <source>
        <dbReference type="EMBL" id="MDT0413403.1"/>
    </source>
</evidence>
<evidence type="ECO:0000313" key="2">
    <source>
        <dbReference type="Proteomes" id="UP001183610"/>
    </source>
</evidence>
<proteinExistence type="predicted"/>
<organism evidence="1 2">
    <name type="scientific">Streptomyces evansiae</name>
    <dbReference type="NCBI Taxonomy" id="3075535"/>
    <lineage>
        <taxon>Bacteria</taxon>
        <taxon>Bacillati</taxon>
        <taxon>Actinomycetota</taxon>
        <taxon>Actinomycetes</taxon>
        <taxon>Kitasatosporales</taxon>
        <taxon>Streptomycetaceae</taxon>
        <taxon>Streptomyces</taxon>
    </lineage>
</organism>
<comment type="caution">
    <text evidence="1">The sequence shown here is derived from an EMBL/GenBank/DDBJ whole genome shotgun (WGS) entry which is preliminary data.</text>
</comment>
<feature type="non-terminal residue" evidence="1">
    <location>
        <position position="1"/>
    </location>
</feature>
<reference evidence="2" key="1">
    <citation type="submission" date="2023-07" db="EMBL/GenBank/DDBJ databases">
        <title>30 novel species of actinomycetes from the DSMZ collection.</title>
        <authorList>
            <person name="Nouioui I."/>
        </authorList>
    </citation>
    <scope>NUCLEOTIDE SEQUENCE [LARGE SCALE GENOMIC DNA]</scope>
    <source>
        <strain evidence="2">DSM 41979</strain>
    </source>
</reference>
<gene>
    <name evidence="1" type="ORF">RM698_30735</name>
</gene>
<protein>
    <submittedName>
        <fullName evidence="1">Uncharacterized protein</fullName>
    </submittedName>
</protein>